<reference evidence="9" key="1">
    <citation type="journal article" date="2020" name="mSystems">
        <title>Genome- and Community-Level Interaction Insights into Carbon Utilization and Element Cycling Functions of Hydrothermarchaeota in Hydrothermal Sediment.</title>
        <authorList>
            <person name="Zhou Z."/>
            <person name="Liu Y."/>
            <person name="Xu W."/>
            <person name="Pan J."/>
            <person name="Luo Z.H."/>
            <person name="Li M."/>
        </authorList>
    </citation>
    <scope>NUCLEOTIDE SEQUENCE [LARGE SCALE GENOMIC DNA]</scope>
    <source>
        <strain evidence="9">HyVt-92</strain>
    </source>
</reference>
<feature type="transmembrane region" description="Helical" evidence="7">
    <location>
        <begin position="71"/>
        <end position="92"/>
    </location>
</feature>
<evidence type="ECO:0000256" key="1">
    <source>
        <dbReference type="ARBA" id="ARBA00004651"/>
    </source>
</evidence>
<dbReference type="Pfam" id="PF00528">
    <property type="entry name" value="BPD_transp_1"/>
    <property type="match status" value="1"/>
</dbReference>
<keyword evidence="5 7" id="KW-1133">Transmembrane helix</keyword>
<dbReference type="InterPro" id="IPR035906">
    <property type="entry name" value="MetI-like_sf"/>
</dbReference>
<evidence type="ECO:0000313" key="9">
    <source>
        <dbReference type="EMBL" id="HHF98146.1"/>
    </source>
</evidence>
<proteinExistence type="inferred from homology"/>
<feature type="transmembrane region" description="Helical" evidence="7">
    <location>
        <begin position="104"/>
        <end position="123"/>
    </location>
</feature>
<evidence type="ECO:0000256" key="5">
    <source>
        <dbReference type="ARBA" id="ARBA00022989"/>
    </source>
</evidence>
<protein>
    <submittedName>
        <fullName evidence="9">Sugar ABC transporter permease</fullName>
    </submittedName>
</protein>
<name>A0A7V5LYK7_UNCAE</name>
<evidence type="ECO:0000256" key="2">
    <source>
        <dbReference type="ARBA" id="ARBA00022448"/>
    </source>
</evidence>
<evidence type="ECO:0000256" key="6">
    <source>
        <dbReference type="ARBA" id="ARBA00023136"/>
    </source>
</evidence>
<feature type="transmembrane region" description="Helical" evidence="7">
    <location>
        <begin position="264"/>
        <end position="285"/>
    </location>
</feature>
<organism evidence="9">
    <name type="scientific">Aerophobetes bacterium</name>
    <dbReference type="NCBI Taxonomy" id="2030807"/>
    <lineage>
        <taxon>Bacteria</taxon>
        <taxon>Candidatus Aerophobota</taxon>
    </lineage>
</organism>
<dbReference type="Proteomes" id="UP000886070">
    <property type="component" value="Unassembled WGS sequence"/>
</dbReference>
<dbReference type="CDD" id="cd06261">
    <property type="entry name" value="TM_PBP2"/>
    <property type="match status" value="1"/>
</dbReference>
<keyword evidence="3" id="KW-1003">Cell membrane</keyword>
<dbReference type="GO" id="GO:0055085">
    <property type="term" value="P:transmembrane transport"/>
    <property type="evidence" value="ECO:0007669"/>
    <property type="project" value="InterPro"/>
</dbReference>
<comment type="caution">
    <text evidence="9">The sequence shown here is derived from an EMBL/GenBank/DDBJ whole genome shotgun (WGS) entry which is preliminary data.</text>
</comment>
<accession>A0A7V5LYK7</accession>
<feature type="domain" description="ABC transmembrane type-1" evidence="8">
    <location>
        <begin position="66"/>
        <end position="280"/>
    </location>
</feature>
<dbReference type="GO" id="GO:0005886">
    <property type="term" value="C:plasma membrane"/>
    <property type="evidence" value="ECO:0007669"/>
    <property type="project" value="UniProtKB-SubCell"/>
</dbReference>
<keyword evidence="4 7" id="KW-0812">Transmembrane</keyword>
<dbReference type="PANTHER" id="PTHR43005">
    <property type="entry name" value="BLR7065 PROTEIN"/>
    <property type="match status" value="1"/>
</dbReference>
<comment type="similarity">
    <text evidence="7">Belongs to the binding-protein-dependent transport system permease family.</text>
</comment>
<evidence type="ECO:0000259" key="8">
    <source>
        <dbReference type="PROSITE" id="PS50928"/>
    </source>
</evidence>
<dbReference type="InterPro" id="IPR000515">
    <property type="entry name" value="MetI-like"/>
</dbReference>
<feature type="transmembrane region" description="Helical" evidence="7">
    <location>
        <begin position="153"/>
        <end position="176"/>
    </location>
</feature>
<feature type="transmembrane region" description="Helical" evidence="7">
    <location>
        <begin position="12"/>
        <end position="37"/>
    </location>
</feature>
<sequence>MKVSNSKYGVILSFPGLLIIIALVIFPVGTLFVTSFLRYTSFPPIRFIGFRNYFYIFNDRLFWVALKNTTVYAAGVTFFTFVGGLVIALLLSKVSKGSGFLRSLSMFPWAVPLVISGFIWKWIFNPNVGIFSDFLMKLGLISKPLPVFSDPNLAMIGCIVADAWVRIPFMCIFTLAGLESIPTELYDAARVDGADCFDCFRHITLPLTKRMIFIGLLITSMFTFRTIDVIFSMTEGGPARATYVLGYYIIDQLWTRVNFGTGSAAGVVTLLLILSFAGFYVYLIFKKE</sequence>
<evidence type="ECO:0000256" key="7">
    <source>
        <dbReference type="RuleBase" id="RU363032"/>
    </source>
</evidence>
<comment type="subcellular location">
    <subcellularLocation>
        <location evidence="1 7">Cell membrane</location>
        <topology evidence="1 7">Multi-pass membrane protein</topology>
    </subcellularLocation>
</comment>
<evidence type="ECO:0000256" key="3">
    <source>
        <dbReference type="ARBA" id="ARBA00022475"/>
    </source>
</evidence>
<gene>
    <name evidence="9" type="ORF">ENL39_01495</name>
</gene>
<dbReference type="PROSITE" id="PS50928">
    <property type="entry name" value="ABC_TM1"/>
    <property type="match status" value="1"/>
</dbReference>
<keyword evidence="6 7" id="KW-0472">Membrane</keyword>
<dbReference type="Gene3D" id="1.10.3720.10">
    <property type="entry name" value="MetI-like"/>
    <property type="match status" value="1"/>
</dbReference>
<evidence type="ECO:0000256" key="4">
    <source>
        <dbReference type="ARBA" id="ARBA00022692"/>
    </source>
</evidence>
<dbReference type="EMBL" id="DRTT01000044">
    <property type="protein sequence ID" value="HHF98146.1"/>
    <property type="molecule type" value="Genomic_DNA"/>
</dbReference>
<dbReference type="AlphaFoldDB" id="A0A7V5LYK7"/>
<feature type="transmembrane region" description="Helical" evidence="7">
    <location>
        <begin position="211"/>
        <end position="231"/>
    </location>
</feature>
<dbReference type="SUPFAM" id="SSF161098">
    <property type="entry name" value="MetI-like"/>
    <property type="match status" value="1"/>
</dbReference>
<keyword evidence="2 7" id="KW-0813">Transport</keyword>
<dbReference type="PANTHER" id="PTHR43005:SF1">
    <property type="entry name" value="SPERMIDINE_PUTRESCINE TRANSPORT SYSTEM PERMEASE PROTEIN"/>
    <property type="match status" value="1"/>
</dbReference>